<accession>A0AAJ0B802</accession>
<keyword evidence="3" id="KW-1185">Reference proteome</keyword>
<evidence type="ECO:0000313" key="2">
    <source>
        <dbReference type="EMBL" id="KAK1751837.1"/>
    </source>
</evidence>
<evidence type="ECO:0008006" key="4">
    <source>
        <dbReference type="Google" id="ProtNLM"/>
    </source>
</evidence>
<name>A0AAJ0B802_9PEZI</name>
<evidence type="ECO:0000256" key="1">
    <source>
        <dbReference type="SAM" id="MobiDB-lite"/>
    </source>
</evidence>
<evidence type="ECO:0000313" key="3">
    <source>
        <dbReference type="Proteomes" id="UP001239445"/>
    </source>
</evidence>
<gene>
    <name evidence="2" type="ORF">QBC47DRAFT_391153</name>
</gene>
<comment type="caution">
    <text evidence="2">The sequence shown here is derived from an EMBL/GenBank/DDBJ whole genome shotgun (WGS) entry which is preliminary data.</text>
</comment>
<proteinExistence type="predicted"/>
<dbReference type="PANTHER" id="PTHR21310:SF59">
    <property type="entry name" value="AMINOGLYCOSIDE PHOSPHOTRANSFERASE DOMAIN-CONTAINING PROTEIN"/>
    <property type="match status" value="1"/>
</dbReference>
<organism evidence="2 3">
    <name type="scientific">Echria macrotheca</name>
    <dbReference type="NCBI Taxonomy" id="438768"/>
    <lineage>
        <taxon>Eukaryota</taxon>
        <taxon>Fungi</taxon>
        <taxon>Dikarya</taxon>
        <taxon>Ascomycota</taxon>
        <taxon>Pezizomycotina</taxon>
        <taxon>Sordariomycetes</taxon>
        <taxon>Sordariomycetidae</taxon>
        <taxon>Sordariales</taxon>
        <taxon>Schizotheciaceae</taxon>
        <taxon>Echria</taxon>
    </lineage>
</organism>
<feature type="compositionally biased region" description="Low complexity" evidence="1">
    <location>
        <begin position="288"/>
        <end position="357"/>
    </location>
</feature>
<dbReference type="SUPFAM" id="SSF56112">
    <property type="entry name" value="Protein kinase-like (PK-like)"/>
    <property type="match status" value="1"/>
</dbReference>
<dbReference type="EMBL" id="MU839841">
    <property type="protein sequence ID" value="KAK1751837.1"/>
    <property type="molecule type" value="Genomic_DNA"/>
</dbReference>
<protein>
    <recommendedName>
        <fullName evidence="4">Aminoglycoside phosphotransferase domain-containing protein</fullName>
    </recommendedName>
</protein>
<dbReference type="AlphaFoldDB" id="A0AAJ0B802"/>
<sequence>MADKATTSFFRRNGYRPDQTQAQCHAFCRERYPTSTIRELSSQGHCSYTLHLATDGQEKFIIQFRPENHAVDDEVARLARCVYKDLAPQIIRLGVVPLDYYSEEGENKVSSDLIAYYMSLIPGVPLSSSFPSLGYDQRRCLVEEFARVIHVSWLSRLEPGIDEIPKGRIGSSLGPRLEKLAVCLPVRLRGLAAKVSALLPQIESLPWVFTHGDLVLSNIMVSSSSSPTITPHNDHGKIKIEGMVDWAEAEYLPLGMALYFLEELLLVSSPSTTTTTTTFESPPPKGPNTNTRDTNTNTETYINNINNTDNPDNPDNTNNTPNTPNTNTDNTTNIPNKNTLNKNTNTNTKTNNPPAKQTKPKREYHPNAATLRAHFHKTLSTLIPITSPPLQTQIRISALAGILLWHGIAFDDGLLDRVVSDTDERDLDEVGLLDLILPFYSSSFLDLSCLDLLEDG</sequence>
<dbReference type="PANTHER" id="PTHR21310">
    <property type="entry name" value="AMINOGLYCOSIDE PHOSPHOTRANSFERASE-RELATED-RELATED"/>
    <property type="match status" value="1"/>
</dbReference>
<dbReference type="Proteomes" id="UP001239445">
    <property type="component" value="Unassembled WGS sequence"/>
</dbReference>
<dbReference type="InterPro" id="IPR051678">
    <property type="entry name" value="AGP_Transferase"/>
</dbReference>
<feature type="region of interest" description="Disordered" evidence="1">
    <location>
        <begin position="272"/>
        <end position="363"/>
    </location>
</feature>
<reference evidence="2" key="1">
    <citation type="submission" date="2023-06" db="EMBL/GenBank/DDBJ databases">
        <title>Genome-scale phylogeny and comparative genomics of the fungal order Sordariales.</title>
        <authorList>
            <consortium name="Lawrence Berkeley National Laboratory"/>
            <person name="Hensen N."/>
            <person name="Bonometti L."/>
            <person name="Westerberg I."/>
            <person name="Brannstrom I.O."/>
            <person name="Guillou S."/>
            <person name="Cros-Aarteil S."/>
            <person name="Calhoun S."/>
            <person name="Haridas S."/>
            <person name="Kuo A."/>
            <person name="Mondo S."/>
            <person name="Pangilinan J."/>
            <person name="Riley R."/>
            <person name="Labutti K."/>
            <person name="Andreopoulos B."/>
            <person name="Lipzen A."/>
            <person name="Chen C."/>
            <person name="Yanf M."/>
            <person name="Daum C."/>
            <person name="Ng V."/>
            <person name="Clum A."/>
            <person name="Steindorff A."/>
            <person name="Ohm R."/>
            <person name="Martin F."/>
            <person name="Silar P."/>
            <person name="Natvig D."/>
            <person name="Lalanne C."/>
            <person name="Gautier V."/>
            <person name="Ament-Velasquez S.L."/>
            <person name="Kruys A."/>
            <person name="Hutchinson M.I."/>
            <person name="Powell A.J."/>
            <person name="Barry K."/>
            <person name="Miller A.N."/>
            <person name="Grigoriev I.V."/>
            <person name="Debuchy R."/>
            <person name="Gladieux P."/>
            <person name="Thoren M.H."/>
            <person name="Johannesson H."/>
        </authorList>
    </citation>
    <scope>NUCLEOTIDE SEQUENCE</scope>
    <source>
        <strain evidence="2">PSN4</strain>
    </source>
</reference>
<dbReference type="InterPro" id="IPR011009">
    <property type="entry name" value="Kinase-like_dom_sf"/>
</dbReference>